<feature type="domain" description="CheW-like" evidence="4">
    <location>
        <begin position="21"/>
        <end position="165"/>
    </location>
</feature>
<comment type="subcellular location">
    <subcellularLocation>
        <location evidence="1">Cytoplasm</location>
    </subcellularLocation>
</comment>
<protein>
    <recommendedName>
        <fullName evidence="2">Chemotaxis protein CheW</fullName>
    </recommendedName>
</protein>
<dbReference type="Gene3D" id="2.40.50.180">
    <property type="entry name" value="CheA-289, Domain 4"/>
    <property type="match status" value="1"/>
</dbReference>
<dbReference type="InterPro" id="IPR036061">
    <property type="entry name" value="CheW-like_dom_sf"/>
</dbReference>
<dbReference type="GO" id="GO:0006935">
    <property type="term" value="P:chemotaxis"/>
    <property type="evidence" value="ECO:0007669"/>
    <property type="project" value="InterPro"/>
</dbReference>
<evidence type="ECO:0000259" key="4">
    <source>
        <dbReference type="PROSITE" id="PS50851"/>
    </source>
</evidence>
<sequence length="194" mass="21583">MTNAAQQKINDAVSGANSDDEQQYLTFIMAGEEYGVDILAVQEIRGWEPTTVVPNAPDYIKGVINLRGTIVPIMDLRSRFNLERVEYSPVTVVIILKVETERGERVMGIVVDAVSDVHSISDSDTRNSPELIEDLNTEFIRSLVSVDDTMIILLDVQRLLTIDKKVLHLAEELAKESAEPSAKESVADIEKDKK</sequence>
<dbReference type="SMART" id="SM00260">
    <property type="entry name" value="CheW"/>
    <property type="match status" value="1"/>
</dbReference>
<dbReference type="PANTHER" id="PTHR22617:SF45">
    <property type="entry name" value="CHEMOTAXIS PROTEIN CHEW"/>
    <property type="match status" value="1"/>
</dbReference>
<dbReference type="PANTHER" id="PTHR22617">
    <property type="entry name" value="CHEMOTAXIS SENSOR HISTIDINE KINASE-RELATED"/>
    <property type="match status" value="1"/>
</dbReference>
<dbReference type="AlphaFoldDB" id="A0A1Y5HSC0"/>
<dbReference type="InterPro" id="IPR002545">
    <property type="entry name" value="CheW-lke_dom"/>
</dbReference>
<keyword evidence="3" id="KW-0963">Cytoplasm</keyword>
<dbReference type="Pfam" id="PF01584">
    <property type="entry name" value="CheW"/>
    <property type="match status" value="1"/>
</dbReference>
<dbReference type="Gene3D" id="2.30.30.40">
    <property type="entry name" value="SH3 Domains"/>
    <property type="match status" value="1"/>
</dbReference>
<gene>
    <name evidence="5" type="ORF">A9R00_07130</name>
</gene>
<dbReference type="PROSITE" id="PS50851">
    <property type="entry name" value="CHEW"/>
    <property type="match status" value="1"/>
</dbReference>
<proteinExistence type="predicted"/>
<name>A0A1Y5HSC0_OLEAN</name>
<evidence type="ECO:0000313" key="5">
    <source>
        <dbReference type="EMBL" id="OUS40216.1"/>
    </source>
</evidence>
<dbReference type="GO" id="GO:0005829">
    <property type="term" value="C:cytosol"/>
    <property type="evidence" value="ECO:0007669"/>
    <property type="project" value="TreeGrafter"/>
</dbReference>
<evidence type="ECO:0000256" key="3">
    <source>
        <dbReference type="ARBA" id="ARBA00022490"/>
    </source>
</evidence>
<reference evidence="6" key="1">
    <citation type="journal article" date="2017" name="Proc. Natl. Acad. Sci. U.S.A.">
        <title>Simulation of Deepwater Horizon oil plume reveals substrate specialization within a complex community of hydrocarbon degraders.</title>
        <authorList>
            <person name="Hu P."/>
            <person name="Dubinsky E.A."/>
            <person name="Probst A.J."/>
            <person name="Wang J."/>
            <person name="Sieber C.M.K."/>
            <person name="Tom L.M."/>
            <person name="Gardinali P."/>
            <person name="Banfield J.F."/>
            <person name="Atlas R.M."/>
            <person name="Andersen G.L."/>
        </authorList>
    </citation>
    <scope>NUCLEOTIDE SEQUENCE [LARGE SCALE GENOMIC DNA]</scope>
</reference>
<evidence type="ECO:0000256" key="1">
    <source>
        <dbReference type="ARBA" id="ARBA00004496"/>
    </source>
</evidence>
<organism evidence="5 6">
    <name type="scientific">Oleispira antarctica</name>
    <dbReference type="NCBI Taxonomy" id="188908"/>
    <lineage>
        <taxon>Bacteria</taxon>
        <taxon>Pseudomonadati</taxon>
        <taxon>Pseudomonadota</taxon>
        <taxon>Gammaproteobacteria</taxon>
        <taxon>Oceanospirillales</taxon>
        <taxon>Oceanospirillaceae</taxon>
        <taxon>Oleispira</taxon>
    </lineage>
</organism>
<accession>A0A1Y5HSC0</accession>
<dbReference type="GO" id="GO:0007165">
    <property type="term" value="P:signal transduction"/>
    <property type="evidence" value="ECO:0007669"/>
    <property type="project" value="InterPro"/>
</dbReference>
<dbReference type="SUPFAM" id="SSF50341">
    <property type="entry name" value="CheW-like"/>
    <property type="match status" value="1"/>
</dbReference>
<evidence type="ECO:0000313" key="6">
    <source>
        <dbReference type="Proteomes" id="UP000227088"/>
    </source>
</evidence>
<dbReference type="Proteomes" id="UP000227088">
    <property type="component" value="Unassembled WGS sequence"/>
</dbReference>
<comment type="caution">
    <text evidence="5">The sequence shown here is derived from an EMBL/GenBank/DDBJ whole genome shotgun (WGS) entry which is preliminary data.</text>
</comment>
<dbReference type="EMBL" id="MABE01000408">
    <property type="protein sequence ID" value="OUS40216.1"/>
    <property type="molecule type" value="Genomic_DNA"/>
</dbReference>
<evidence type="ECO:0000256" key="2">
    <source>
        <dbReference type="ARBA" id="ARBA00021483"/>
    </source>
</evidence>
<dbReference type="CDD" id="cd00732">
    <property type="entry name" value="CheW"/>
    <property type="match status" value="1"/>
</dbReference>
<dbReference type="InterPro" id="IPR039315">
    <property type="entry name" value="CheW"/>
</dbReference>